<feature type="active site" description="Tele-phosphohistidine intermediate" evidence="17">
    <location>
        <position position="200"/>
    </location>
</feature>
<feature type="domain" description="PEP-utilising enzyme mobile" evidence="20">
    <location>
        <begin position="167"/>
        <end position="236"/>
    </location>
</feature>
<evidence type="ECO:0000256" key="8">
    <source>
        <dbReference type="ARBA" id="ARBA00022490"/>
    </source>
</evidence>
<evidence type="ECO:0000313" key="23">
    <source>
        <dbReference type="EMBL" id="SHK26254.1"/>
    </source>
</evidence>
<accession>A0A1M6R1C8</accession>
<keyword evidence="24" id="KW-1185">Reference proteome</keyword>
<name>A0A1M6R1C8_9BACT</name>
<comment type="function">
    <text evidence="16">General (non sugar-specific) component of the phosphoenolpyruvate-dependent sugar phosphotransferase system (sugar PTS). This major carbohydrate active-transport system catalyzes the phosphorylation of incoming sugar substrates concomitantly with their translocation across the cell membrane. Enzyme I transfers the phosphoryl group from phosphoenolpyruvate (PEP) to the phosphoryl carrier protein (HPr).</text>
</comment>
<evidence type="ECO:0000256" key="5">
    <source>
        <dbReference type="ARBA" id="ARBA00012232"/>
    </source>
</evidence>
<dbReference type="InterPro" id="IPR023151">
    <property type="entry name" value="PEP_util_CS"/>
</dbReference>
<dbReference type="Pfam" id="PF02896">
    <property type="entry name" value="PEP-utilizers_C"/>
    <property type="match status" value="1"/>
</dbReference>
<comment type="subcellular location">
    <subcellularLocation>
        <location evidence="3 16">Cytoplasm</location>
    </subcellularLocation>
</comment>
<dbReference type="RefSeq" id="WP_143185075.1">
    <property type="nucleotide sequence ID" value="NZ_FQYR01000007.1"/>
</dbReference>
<evidence type="ECO:0000256" key="14">
    <source>
        <dbReference type="ARBA" id="ARBA00022842"/>
    </source>
</evidence>
<comment type="similarity">
    <text evidence="4 16">Belongs to the PEP-utilizing enzyme family.</text>
</comment>
<dbReference type="EC" id="2.7.3.9" evidence="5 16"/>
<gene>
    <name evidence="23" type="ORF">SAMN02745181_3521</name>
</gene>
<evidence type="ECO:0000256" key="7">
    <source>
        <dbReference type="ARBA" id="ARBA00022448"/>
    </source>
</evidence>
<keyword evidence="10 16" id="KW-0808">Transferase</keyword>
<dbReference type="InterPro" id="IPR015813">
    <property type="entry name" value="Pyrv/PenolPyrv_kinase-like_dom"/>
</dbReference>
<feature type="binding site" evidence="18">
    <location>
        <position position="476"/>
    </location>
    <ligand>
        <name>phosphoenolpyruvate</name>
        <dbReference type="ChEBI" id="CHEBI:58702"/>
    </ligand>
</feature>
<evidence type="ECO:0000259" key="22">
    <source>
        <dbReference type="Pfam" id="PF05524"/>
    </source>
</evidence>
<dbReference type="InterPro" id="IPR050499">
    <property type="entry name" value="PEP-utilizing_PTS_enzyme"/>
</dbReference>
<organism evidence="23 24">
    <name type="scientific">Rubritalea squalenifaciens DSM 18772</name>
    <dbReference type="NCBI Taxonomy" id="1123071"/>
    <lineage>
        <taxon>Bacteria</taxon>
        <taxon>Pseudomonadati</taxon>
        <taxon>Verrucomicrobiota</taxon>
        <taxon>Verrucomicrobiia</taxon>
        <taxon>Verrucomicrobiales</taxon>
        <taxon>Rubritaleaceae</taxon>
        <taxon>Rubritalea</taxon>
    </lineage>
</organism>
<dbReference type="InterPro" id="IPR006318">
    <property type="entry name" value="PTS_EI-like"/>
</dbReference>
<dbReference type="STRING" id="1123071.SAMN02745181_3521"/>
<protein>
    <recommendedName>
        <fullName evidence="6 16">Phosphoenolpyruvate-protein phosphotransferase</fullName>
        <ecNumber evidence="5 16">2.7.3.9</ecNumber>
    </recommendedName>
    <alternativeName>
        <fullName evidence="15 16">Phosphotransferase system, enzyme I</fullName>
    </alternativeName>
</protein>
<dbReference type="Gene3D" id="3.50.30.10">
    <property type="entry name" value="Phosphohistidine domain"/>
    <property type="match status" value="1"/>
</dbReference>
<keyword evidence="7 16" id="KW-0813">Transport</keyword>
<evidence type="ECO:0000256" key="17">
    <source>
        <dbReference type="PIRSR" id="PIRSR000732-1"/>
    </source>
</evidence>
<dbReference type="Pfam" id="PF00391">
    <property type="entry name" value="PEP-utilizers"/>
    <property type="match status" value="1"/>
</dbReference>
<evidence type="ECO:0000256" key="11">
    <source>
        <dbReference type="ARBA" id="ARBA00022683"/>
    </source>
</evidence>
<dbReference type="Proteomes" id="UP000184510">
    <property type="component" value="Unassembled WGS sequence"/>
</dbReference>
<keyword evidence="11 16" id="KW-0598">Phosphotransferase system</keyword>
<dbReference type="FunCoup" id="A0A1M6R1C8">
    <property type="interactions" value="330"/>
</dbReference>
<feature type="binding site" evidence="18">
    <location>
        <begin position="465"/>
        <end position="466"/>
    </location>
    <ligand>
        <name>phosphoenolpyruvate</name>
        <dbReference type="ChEBI" id="CHEBI:58702"/>
    </ligand>
</feature>
<evidence type="ECO:0000256" key="13">
    <source>
        <dbReference type="ARBA" id="ARBA00022777"/>
    </source>
</evidence>
<evidence type="ECO:0000256" key="12">
    <source>
        <dbReference type="ARBA" id="ARBA00022723"/>
    </source>
</evidence>
<comment type="cofactor">
    <cofactor evidence="2 16 19">
        <name>Mg(2+)</name>
        <dbReference type="ChEBI" id="CHEBI:18420"/>
    </cofactor>
</comment>
<evidence type="ECO:0000256" key="6">
    <source>
        <dbReference type="ARBA" id="ARBA00016544"/>
    </source>
</evidence>
<dbReference type="PANTHER" id="PTHR46244:SF6">
    <property type="entry name" value="PHOSPHOENOLPYRUVATE-PROTEIN PHOSPHOTRANSFERASE"/>
    <property type="match status" value="1"/>
</dbReference>
<evidence type="ECO:0000259" key="20">
    <source>
        <dbReference type="Pfam" id="PF00391"/>
    </source>
</evidence>
<evidence type="ECO:0000256" key="16">
    <source>
        <dbReference type="PIRNR" id="PIRNR000732"/>
    </source>
</evidence>
<evidence type="ECO:0000256" key="3">
    <source>
        <dbReference type="ARBA" id="ARBA00004496"/>
    </source>
</evidence>
<dbReference type="InterPro" id="IPR040442">
    <property type="entry name" value="Pyrv_kinase-like_dom_sf"/>
</dbReference>
<dbReference type="GO" id="GO:0005737">
    <property type="term" value="C:cytoplasm"/>
    <property type="evidence" value="ECO:0007669"/>
    <property type="project" value="UniProtKB-SubCell"/>
</dbReference>
<feature type="binding site" evidence="18">
    <location>
        <position position="307"/>
    </location>
    <ligand>
        <name>phosphoenolpyruvate</name>
        <dbReference type="ChEBI" id="CHEBI:58702"/>
    </ligand>
</feature>
<evidence type="ECO:0000256" key="9">
    <source>
        <dbReference type="ARBA" id="ARBA00022597"/>
    </source>
</evidence>
<dbReference type="Pfam" id="PF05524">
    <property type="entry name" value="PEP-utilisers_N"/>
    <property type="match status" value="1"/>
</dbReference>
<keyword evidence="9 16" id="KW-0762">Sugar transport</keyword>
<feature type="binding site" evidence="18">
    <location>
        <position position="343"/>
    </location>
    <ligand>
        <name>phosphoenolpyruvate</name>
        <dbReference type="ChEBI" id="CHEBI:58702"/>
    </ligand>
</feature>
<dbReference type="NCBIfam" id="TIGR01417">
    <property type="entry name" value="PTS_I_fam"/>
    <property type="match status" value="1"/>
</dbReference>
<evidence type="ECO:0000256" key="4">
    <source>
        <dbReference type="ARBA" id="ARBA00007837"/>
    </source>
</evidence>
<dbReference type="InParanoid" id="A0A1M6R1C8"/>
<feature type="active site" description="Proton donor" evidence="17">
    <location>
        <position position="513"/>
    </location>
</feature>
<dbReference type="InterPro" id="IPR036618">
    <property type="entry name" value="PtsI_HPr-bd_sf"/>
</dbReference>
<dbReference type="GO" id="GO:0009401">
    <property type="term" value="P:phosphoenolpyruvate-dependent sugar phosphotransferase system"/>
    <property type="evidence" value="ECO:0007669"/>
    <property type="project" value="UniProtKB-KW"/>
</dbReference>
<dbReference type="AlphaFoldDB" id="A0A1M6R1C8"/>
<dbReference type="Gene3D" id="3.20.20.60">
    <property type="entry name" value="Phosphoenolpyruvate-binding domains"/>
    <property type="match status" value="1"/>
</dbReference>
<keyword evidence="14 16" id="KW-0460">Magnesium</keyword>
<evidence type="ECO:0000256" key="15">
    <source>
        <dbReference type="ARBA" id="ARBA00033235"/>
    </source>
</evidence>
<dbReference type="InterPro" id="IPR008731">
    <property type="entry name" value="PTS_EIN"/>
</dbReference>
<dbReference type="GO" id="GO:0046872">
    <property type="term" value="F:metal ion binding"/>
    <property type="evidence" value="ECO:0007669"/>
    <property type="project" value="UniProtKB-KW"/>
</dbReference>
<dbReference type="GO" id="GO:0016301">
    <property type="term" value="F:kinase activity"/>
    <property type="evidence" value="ECO:0007669"/>
    <property type="project" value="UniProtKB-KW"/>
</dbReference>
<evidence type="ECO:0000256" key="19">
    <source>
        <dbReference type="PIRSR" id="PIRSR000732-3"/>
    </source>
</evidence>
<comment type="catalytic activity">
    <reaction evidence="1 16">
        <text>L-histidyl-[protein] + phosphoenolpyruvate = N(pros)-phospho-L-histidyl-[protein] + pyruvate</text>
        <dbReference type="Rhea" id="RHEA:23880"/>
        <dbReference type="Rhea" id="RHEA-COMP:9745"/>
        <dbReference type="Rhea" id="RHEA-COMP:9746"/>
        <dbReference type="ChEBI" id="CHEBI:15361"/>
        <dbReference type="ChEBI" id="CHEBI:29979"/>
        <dbReference type="ChEBI" id="CHEBI:58702"/>
        <dbReference type="ChEBI" id="CHEBI:64837"/>
        <dbReference type="EC" id="2.7.3.9"/>
    </reaction>
</comment>
<evidence type="ECO:0000256" key="2">
    <source>
        <dbReference type="ARBA" id="ARBA00001946"/>
    </source>
</evidence>
<dbReference type="PROSITE" id="PS00742">
    <property type="entry name" value="PEP_ENZYMES_2"/>
    <property type="match status" value="1"/>
</dbReference>
<dbReference type="SUPFAM" id="SSF47831">
    <property type="entry name" value="Enzyme I of the PEP:sugar phosphotransferase system HPr-binding (sub)domain"/>
    <property type="match status" value="1"/>
</dbReference>
<sequence>MPLIPNNQEVIFEGTPVSPGLAFAPVHVIARGMTAPEVYEISPNKVEAEKFRFAEALDRTKGQINQLQKHINDISGEAEGRIFEAHIMILEDKTLTKRVDKAIEERRQNAEYAFYAVIQNYVEAMRRVNDPYLSERAVDIDDIAQRVLRNFSASEQEEGDDSPDHQHLVIAYDLTPSDTASMDRSRTLGFATEQGSINSHTAILARSLGIPAVVGLKGAVIEVQSLSFAILDGYEGKMIINPKPSTIAAYQNLKDQKDKGDQELSSLRGRDTHTTDERKITLSANVEFKHEFPQVEESGAEGIGLFRTEFYLLSGGEIPDEQRQYEVYAEAAKCTSPHQAIIRTLDAGGDKLPAEPLPEPEPNPFLGWRGIRVSLARRGMFKEQLRAILRASAHGRIGVMFPLVSGIGELIAAKSALHECMDELDRERIPYDPGIEIGVMIEVPSAAIMADELAKEVDFFSIGTNDLIQYTIAVDRVNPHVAGLYKPTNPAVIRLIKRTVEAANANGIWTGVCGEMASDLNLIPLLIGLGVDELSVGTHQLPKIKKAIRSLSHAACSVMADEALACRFSSEVLELSVDLAKRSYPSLM</sequence>
<evidence type="ECO:0000256" key="10">
    <source>
        <dbReference type="ARBA" id="ARBA00022679"/>
    </source>
</evidence>
<proteinExistence type="inferred from homology"/>
<dbReference type="InterPro" id="IPR024692">
    <property type="entry name" value="PTS_EI"/>
</dbReference>
<evidence type="ECO:0000313" key="24">
    <source>
        <dbReference type="Proteomes" id="UP000184510"/>
    </source>
</evidence>
<dbReference type="EMBL" id="FQYR01000007">
    <property type="protein sequence ID" value="SHK26254.1"/>
    <property type="molecule type" value="Genomic_DNA"/>
</dbReference>
<evidence type="ECO:0000256" key="18">
    <source>
        <dbReference type="PIRSR" id="PIRSR000732-2"/>
    </source>
</evidence>
<keyword evidence="8 16" id="KW-0963">Cytoplasm</keyword>
<dbReference type="InterPro" id="IPR000121">
    <property type="entry name" value="PEP_util_C"/>
</dbReference>
<feature type="binding site" evidence="19">
    <location>
        <position position="466"/>
    </location>
    <ligand>
        <name>Mg(2+)</name>
        <dbReference type="ChEBI" id="CHEBI:18420"/>
    </ligand>
</feature>
<keyword evidence="13 16" id="KW-0418">Kinase</keyword>
<dbReference type="InterPro" id="IPR008279">
    <property type="entry name" value="PEP-util_enz_mobile_dom"/>
</dbReference>
<reference evidence="23 24" key="1">
    <citation type="submission" date="2016-11" db="EMBL/GenBank/DDBJ databases">
        <authorList>
            <person name="Jaros S."/>
            <person name="Januszkiewicz K."/>
            <person name="Wedrychowicz H."/>
        </authorList>
    </citation>
    <scope>NUCLEOTIDE SEQUENCE [LARGE SCALE GENOMIC DNA]</scope>
    <source>
        <strain evidence="23 24">DSM 18772</strain>
    </source>
</reference>
<dbReference type="PRINTS" id="PR01736">
    <property type="entry name" value="PHPHTRNFRASE"/>
</dbReference>
<feature type="binding site" evidence="19">
    <location>
        <position position="442"/>
    </location>
    <ligand>
        <name>Mg(2+)</name>
        <dbReference type="ChEBI" id="CHEBI:18420"/>
    </ligand>
</feature>
<dbReference type="PIRSF" id="PIRSF000732">
    <property type="entry name" value="PTS_enzyme_I"/>
    <property type="match status" value="1"/>
</dbReference>
<dbReference type="InterPro" id="IPR036637">
    <property type="entry name" value="Phosphohistidine_dom_sf"/>
</dbReference>
<evidence type="ECO:0000259" key="21">
    <source>
        <dbReference type="Pfam" id="PF02896"/>
    </source>
</evidence>
<dbReference type="SUPFAM" id="SSF52009">
    <property type="entry name" value="Phosphohistidine domain"/>
    <property type="match status" value="1"/>
</dbReference>
<dbReference type="SUPFAM" id="SSF51621">
    <property type="entry name" value="Phosphoenolpyruvate/pyruvate domain"/>
    <property type="match status" value="1"/>
</dbReference>
<evidence type="ECO:0000256" key="1">
    <source>
        <dbReference type="ARBA" id="ARBA00000683"/>
    </source>
</evidence>
<feature type="domain" description="Phosphotransferase system enzyme I N-terminal" evidence="22">
    <location>
        <begin position="13"/>
        <end position="136"/>
    </location>
</feature>
<dbReference type="PANTHER" id="PTHR46244">
    <property type="entry name" value="PHOSPHOENOLPYRUVATE-PROTEIN PHOSPHOTRANSFERASE"/>
    <property type="match status" value="1"/>
</dbReference>
<keyword evidence="12 16" id="KW-0479">Metal-binding</keyword>
<dbReference type="GO" id="GO:0008965">
    <property type="term" value="F:phosphoenolpyruvate-protein phosphotransferase activity"/>
    <property type="evidence" value="ECO:0007669"/>
    <property type="project" value="UniProtKB-EC"/>
</dbReference>
<feature type="domain" description="PEP-utilising enzyme C-terminal" evidence="21">
    <location>
        <begin position="266"/>
        <end position="551"/>
    </location>
</feature>
<dbReference type="Gene3D" id="1.10.274.10">
    <property type="entry name" value="PtsI, HPr-binding domain"/>
    <property type="match status" value="1"/>
</dbReference>
<dbReference type="OrthoDB" id="9765468at2"/>